<comment type="caution">
    <text evidence="3">The sequence shown here is derived from an EMBL/GenBank/DDBJ whole genome shotgun (WGS) entry which is preliminary data.</text>
</comment>
<dbReference type="NCBIfam" id="TIGR00756">
    <property type="entry name" value="PPR"/>
    <property type="match status" value="3"/>
</dbReference>
<organism evidence="3 4">
    <name type="scientific">Zingiber officinale</name>
    <name type="common">Ginger</name>
    <name type="synonym">Amomum zingiber</name>
    <dbReference type="NCBI Taxonomy" id="94328"/>
    <lineage>
        <taxon>Eukaryota</taxon>
        <taxon>Viridiplantae</taxon>
        <taxon>Streptophyta</taxon>
        <taxon>Embryophyta</taxon>
        <taxon>Tracheophyta</taxon>
        <taxon>Spermatophyta</taxon>
        <taxon>Magnoliopsida</taxon>
        <taxon>Liliopsida</taxon>
        <taxon>Zingiberales</taxon>
        <taxon>Zingiberaceae</taxon>
        <taxon>Zingiber</taxon>
    </lineage>
</organism>
<dbReference type="PANTHER" id="PTHR47926">
    <property type="entry name" value="PENTATRICOPEPTIDE REPEAT-CONTAINING PROTEIN"/>
    <property type="match status" value="1"/>
</dbReference>
<evidence type="ECO:0000256" key="2">
    <source>
        <dbReference type="PROSITE-ProRule" id="PRU00708"/>
    </source>
</evidence>
<dbReference type="InterPro" id="IPR011990">
    <property type="entry name" value="TPR-like_helical_dom_sf"/>
</dbReference>
<gene>
    <name evidence="3" type="ORF">ZIOFF_008192</name>
</gene>
<dbReference type="PANTHER" id="PTHR47926:SF537">
    <property type="entry name" value="PENTACOTRIPEPTIDE-REPEAT REGION OF PRORP DOMAIN-CONTAINING PROTEIN"/>
    <property type="match status" value="1"/>
</dbReference>
<name>A0A8J5I601_ZINOF</name>
<dbReference type="Proteomes" id="UP000734854">
    <property type="component" value="Unassembled WGS sequence"/>
</dbReference>
<dbReference type="Pfam" id="PF20431">
    <property type="entry name" value="E_motif"/>
    <property type="match status" value="1"/>
</dbReference>
<dbReference type="Pfam" id="PF01535">
    <property type="entry name" value="PPR"/>
    <property type="match status" value="5"/>
</dbReference>
<feature type="repeat" description="PPR" evidence="2">
    <location>
        <begin position="175"/>
        <end position="209"/>
    </location>
</feature>
<feature type="repeat" description="PPR" evidence="2">
    <location>
        <begin position="277"/>
        <end position="312"/>
    </location>
</feature>
<accession>A0A8J5I601</accession>
<dbReference type="PROSITE" id="PS51375">
    <property type="entry name" value="PPR"/>
    <property type="match status" value="2"/>
</dbReference>
<evidence type="ECO:0000313" key="3">
    <source>
        <dbReference type="EMBL" id="KAG6534306.1"/>
    </source>
</evidence>
<keyword evidence="4" id="KW-1185">Reference proteome</keyword>
<evidence type="ECO:0008006" key="5">
    <source>
        <dbReference type="Google" id="ProtNLM"/>
    </source>
</evidence>
<dbReference type="AlphaFoldDB" id="A0A8J5I601"/>
<dbReference type="FunFam" id="1.25.40.10:FF:000090">
    <property type="entry name" value="Pentatricopeptide repeat-containing protein, chloroplastic"/>
    <property type="match status" value="1"/>
</dbReference>
<proteinExistence type="predicted"/>
<reference evidence="3 4" key="1">
    <citation type="submission" date="2020-08" db="EMBL/GenBank/DDBJ databases">
        <title>Plant Genome Project.</title>
        <authorList>
            <person name="Zhang R.-G."/>
        </authorList>
    </citation>
    <scope>NUCLEOTIDE SEQUENCE [LARGE SCALE GENOMIC DNA]</scope>
    <source>
        <tissue evidence="3">Rhizome</tissue>
    </source>
</reference>
<evidence type="ECO:0000256" key="1">
    <source>
        <dbReference type="ARBA" id="ARBA00022737"/>
    </source>
</evidence>
<dbReference type="GO" id="GO:0003723">
    <property type="term" value="F:RNA binding"/>
    <property type="evidence" value="ECO:0007669"/>
    <property type="project" value="InterPro"/>
</dbReference>
<dbReference type="EMBL" id="JACMSC010000002">
    <property type="protein sequence ID" value="KAG6534306.1"/>
    <property type="molecule type" value="Genomic_DNA"/>
</dbReference>
<dbReference type="InterPro" id="IPR046848">
    <property type="entry name" value="E_motif"/>
</dbReference>
<protein>
    <recommendedName>
        <fullName evidence="5">Pentatricopeptide repeat-containing protein</fullName>
    </recommendedName>
</protein>
<dbReference type="InterPro" id="IPR002885">
    <property type="entry name" value="PPR_rpt"/>
</dbReference>
<dbReference type="InterPro" id="IPR046960">
    <property type="entry name" value="PPR_At4g14850-like_plant"/>
</dbReference>
<keyword evidence="1" id="KW-0677">Repeat</keyword>
<dbReference type="GO" id="GO:0009451">
    <property type="term" value="P:RNA modification"/>
    <property type="evidence" value="ECO:0007669"/>
    <property type="project" value="InterPro"/>
</dbReference>
<sequence length="665" mass="72573">MSGAARFADARAHLVSALDAGARDPRCLKRLLARAVVSGLLPDPFVSSRFVAAAAPFDIPLALLAFRAALPRPSAFAFASLIRAHSSALDPSPAFSLFALMLRSDLYPDRFVLLSLLRASINTSSLPTLLCLHTVALRHGLLGDLHVATSLLHAYASLGLLPASTQLLAEMPHRSTVTYSALISCCARAAWHHHGLCIFAEMTKHGTHPDAFVVVAGLQCCAGLGALGHGRSMHALLLRQLICLTSEVGTSLLQMYTKCGCLEAGRRVFHQMETVRDVSAWTAMIGGLAMHGRGQEAIALLDHGMRADDVAPDSMAFTCALHACSHCGLVEAGIKLFNEMKEVYGVEPRMEHYGAMVDLLGRAGKLEEAKNIVELMPFKPNRVVLGALLHAYTVNGGSMLGKQLERQLLGLELEARKQEGGFFVGVSNVYARVGRWNEVNLIRHKMVKEGLKKEKGFALVEAEGRLHKFMVGDTSHPLTMELYRILHGLDRNCSKWSVGISDVPSVQDSSSNIYSSFNTSTRDFWFSELASHFQKASVSCYVMSRSLYLACLACLKEYLTLHGSNYFGCCRITKTNSCSIKGFISSHLAVYPLPVKHIILVDVAYTQKKSKITNHFRNLSKLSCLHIYHLVDALYSRVRLVLALGSSNASSSSWCNHALLGAIMP</sequence>
<dbReference type="Gene3D" id="1.25.40.10">
    <property type="entry name" value="Tetratricopeptide repeat domain"/>
    <property type="match status" value="2"/>
</dbReference>
<evidence type="ECO:0000313" key="4">
    <source>
        <dbReference type="Proteomes" id="UP000734854"/>
    </source>
</evidence>